<gene>
    <name evidence="7 8" type="primary">lgt</name>
    <name evidence="8" type="ORF">QQ020_27250</name>
</gene>
<dbReference type="PANTHER" id="PTHR30589">
    <property type="entry name" value="PROLIPOPROTEIN DIACYLGLYCERYL TRANSFERASE"/>
    <property type="match status" value="1"/>
</dbReference>
<dbReference type="EMBL" id="JAUJEB010000007">
    <property type="protein sequence ID" value="MDN5215805.1"/>
    <property type="molecule type" value="Genomic_DNA"/>
</dbReference>
<accession>A0ABT8LDF1</accession>
<keyword evidence="5 7" id="KW-1133">Transmembrane helix</keyword>
<feature type="transmembrane region" description="Helical" evidence="7">
    <location>
        <begin position="127"/>
        <end position="146"/>
    </location>
</feature>
<evidence type="ECO:0000256" key="4">
    <source>
        <dbReference type="ARBA" id="ARBA00022692"/>
    </source>
</evidence>
<dbReference type="Proteomes" id="UP001172083">
    <property type="component" value="Unassembled WGS sequence"/>
</dbReference>
<comment type="subcellular location">
    <subcellularLocation>
        <location evidence="7">Cell membrane</location>
        <topology evidence="7">Multi-pass membrane protein</topology>
    </subcellularLocation>
</comment>
<dbReference type="EC" id="2.5.1.145" evidence="7"/>
<reference evidence="8" key="1">
    <citation type="submission" date="2023-06" db="EMBL/GenBank/DDBJ databases">
        <title>Genomic of Agaribacillus aureum.</title>
        <authorList>
            <person name="Wang G."/>
        </authorList>
    </citation>
    <scope>NUCLEOTIDE SEQUENCE</scope>
    <source>
        <strain evidence="8">BMA12</strain>
    </source>
</reference>
<evidence type="ECO:0000256" key="1">
    <source>
        <dbReference type="ARBA" id="ARBA00007150"/>
    </source>
</evidence>
<feature type="transmembrane region" description="Helical" evidence="7">
    <location>
        <begin position="95"/>
        <end position="120"/>
    </location>
</feature>
<dbReference type="Pfam" id="PF01790">
    <property type="entry name" value="LGT"/>
    <property type="match status" value="1"/>
</dbReference>
<protein>
    <recommendedName>
        <fullName evidence="7">Phosphatidylglycerol--prolipoprotein diacylglyceryl transferase</fullName>
        <ecNumber evidence="7">2.5.1.145</ecNumber>
    </recommendedName>
</protein>
<feature type="transmembrane region" description="Helical" evidence="7">
    <location>
        <begin position="247"/>
        <end position="264"/>
    </location>
</feature>
<dbReference type="InterPro" id="IPR001640">
    <property type="entry name" value="Lgt"/>
</dbReference>
<dbReference type="GO" id="GO:0008961">
    <property type="term" value="F:phosphatidylglycerol-prolipoprotein diacylglyceryl transferase activity"/>
    <property type="evidence" value="ECO:0007669"/>
    <property type="project" value="UniProtKB-EC"/>
</dbReference>
<feature type="transmembrane region" description="Helical" evidence="7">
    <location>
        <begin position="182"/>
        <end position="199"/>
    </location>
</feature>
<keyword evidence="9" id="KW-1185">Reference proteome</keyword>
<keyword evidence="6 7" id="KW-0472">Membrane</keyword>
<keyword evidence="2 7" id="KW-1003">Cell membrane</keyword>
<evidence type="ECO:0000256" key="3">
    <source>
        <dbReference type="ARBA" id="ARBA00022679"/>
    </source>
</evidence>
<dbReference type="NCBIfam" id="TIGR00544">
    <property type="entry name" value="lgt"/>
    <property type="match status" value="1"/>
</dbReference>
<keyword evidence="3 7" id="KW-0808">Transferase</keyword>
<comment type="function">
    <text evidence="7">Catalyzes the transfer of the diacylglyceryl group from phosphatidylglycerol to the sulfhydryl group of the N-terminal cysteine of a prolipoprotein, the first step in the formation of mature lipoproteins.</text>
</comment>
<keyword evidence="4 7" id="KW-0812">Transmembrane</keyword>
<evidence type="ECO:0000256" key="6">
    <source>
        <dbReference type="ARBA" id="ARBA00023136"/>
    </source>
</evidence>
<proteinExistence type="inferred from homology"/>
<feature type="transmembrane region" description="Helical" evidence="7">
    <location>
        <begin position="152"/>
        <end position="170"/>
    </location>
</feature>
<feature type="transmembrane region" description="Helical" evidence="7">
    <location>
        <begin position="205"/>
        <end position="226"/>
    </location>
</feature>
<name>A0ABT8LDF1_9BACT</name>
<comment type="pathway">
    <text evidence="7">Protein modification; lipoprotein biosynthesis (diacylglyceryl transfer).</text>
</comment>
<feature type="binding site" evidence="7">
    <location>
        <position position="147"/>
    </location>
    <ligand>
        <name>a 1,2-diacyl-sn-glycero-3-phospho-(1'-sn-glycerol)</name>
        <dbReference type="ChEBI" id="CHEBI:64716"/>
    </ligand>
</feature>
<dbReference type="PANTHER" id="PTHR30589:SF0">
    <property type="entry name" value="PHOSPHATIDYLGLYCEROL--PROLIPOPROTEIN DIACYLGLYCERYL TRANSFERASE"/>
    <property type="match status" value="1"/>
</dbReference>
<evidence type="ECO:0000256" key="2">
    <source>
        <dbReference type="ARBA" id="ARBA00022475"/>
    </source>
</evidence>
<feature type="transmembrane region" description="Helical" evidence="7">
    <location>
        <begin position="54"/>
        <end position="75"/>
    </location>
</feature>
<dbReference type="HAMAP" id="MF_01147">
    <property type="entry name" value="Lgt"/>
    <property type="match status" value="1"/>
</dbReference>
<evidence type="ECO:0000313" key="8">
    <source>
        <dbReference type="EMBL" id="MDN5215805.1"/>
    </source>
</evidence>
<comment type="similarity">
    <text evidence="1 7">Belongs to the Lgt family.</text>
</comment>
<feature type="transmembrane region" description="Helical" evidence="7">
    <location>
        <begin position="20"/>
        <end position="42"/>
    </location>
</feature>
<organism evidence="8 9">
    <name type="scientific">Agaribacillus aureus</name>
    <dbReference type="NCBI Taxonomy" id="3051825"/>
    <lineage>
        <taxon>Bacteria</taxon>
        <taxon>Pseudomonadati</taxon>
        <taxon>Bacteroidota</taxon>
        <taxon>Cytophagia</taxon>
        <taxon>Cytophagales</taxon>
        <taxon>Splendidivirgaceae</taxon>
        <taxon>Agaribacillus</taxon>
    </lineage>
</organism>
<sequence>MISFILWDVDPGIIPTFEFLRWYSLCWAIGISLGYQVLRVIYRREGLSQKELDKLVVYVVLGTVIGARLGHILFYDPIYYLNNPIEILPIRINPTFQFTGLAGLASHGGVVGALFSLFLYNLKYKRNYLWIADRLMVAGALLGVFIRFGNLMNSEIIGIPSTVPWAFIFARIDQVPRHPAQLYEAVFYFLTFIFLFSLWRSGRVGQYWGLIFGLGLMLIFVQRFVIEFIKEDQTKFEEGLILNMGQTLSIPMILTGATVIIWSLKHGPTNNGLHQRN</sequence>
<evidence type="ECO:0000313" key="9">
    <source>
        <dbReference type="Proteomes" id="UP001172083"/>
    </source>
</evidence>
<comment type="catalytic activity">
    <reaction evidence="7">
        <text>L-cysteinyl-[prolipoprotein] + a 1,2-diacyl-sn-glycero-3-phospho-(1'-sn-glycerol) = an S-1,2-diacyl-sn-glyceryl-L-cysteinyl-[prolipoprotein] + sn-glycerol 1-phosphate + H(+)</text>
        <dbReference type="Rhea" id="RHEA:56712"/>
        <dbReference type="Rhea" id="RHEA-COMP:14679"/>
        <dbReference type="Rhea" id="RHEA-COMP:14680"/>
        <dbReference type="ChEBI" id="CHEBI:15378"/>
        <dbReference type="ChEBI" id="CHEBI:29950"/>
        <dbReference type="ChEBI" id="CHEBI:57685"/>
        <dbReference type="ChEBI" id="CHEBI:64716"/>
        <dbReference type="ChEBI" id="CHEBI:140658"/>
        <dbReference type="EC" id="2.5.1.145"/>
    </reaction>
</comment>
<dbReference type="RefSeq" id="WP_346761142.1">
    <property type="nucleotide sequence ID" value="NZ_JAUJEB010000007.1"/>
</dbReference>
<comment type="caution">
    <text evidence="8">The sequence shown here is derived from an EMBL/GenBank/DDBJ whole genome shotgun (WGS) entry which is preliminary data.</text>
</comment>
<evidence type="ECO:0000256" key="5">
    <source>
        <dbReference type="ARBA" id="ARBA00022989"/>
    </source>
</evidence>
<evidence type="ECO:0000256" key="7">
    <source>
        <dbReference type="HAMAP-Rule" id="MF_01147"/>
    </source>
</evidence>